<evidence type="ECO:0000313" key="1">
    <source>
        <dbReference type="EMBL" id="CAA0807939.1"/>
    </source>
</evidence>
<accession>A0A9N7R2F6</accession>
<reference evidence="1" key="1">
    <citation type="submission" date="2019-12" db="EMBL/GenBank/DDBJ databases">
        <authorList>
            <person name="Scholes J."/>
        </authorList>
    </citation>
    <scope>NUCLEOTIDE SEQUENCE</scope>
</reference>
<dbReference type="Pfam" id="PF14223">
    <property type="entry name" value="Retrotran_gag_2"/>
    <property type="match status" value="1"/>
</dbReference>
<dbReference type="OrthoDB" id="1727805at2759"/>
<gene>
    <name evidence="1" type="ORF">SHERM_10487</name>
</gene>
<keyword evidence="2" id="KW-1185">Reference proteome</keyword>
<evidence type="ECO:0008006" key="3">
    <source>
        <dbReference type="Google" id="ProtNLM"/>
    </source>
</evidence>
<evidence type="ECO:0000313" key="2">
    <source>
        <dbReference type="Proteomes" id="UP001153555"/>
    </source>
</evidence>
<protein>
    <recommendedName>
        <fullName evidence="3">Retrovirus-related Pol polyprotein from transposon TNT 1-94</fullName>
    </recommendedName>
</protein>
<comment type="caution">
    <text evidence="1">The sequence shown here is derived from an EMBL/GenBank/DDBJ whole genome shotgun (WGS) entry which is preliminary data.</text>
</comment>
<sequence>MGPSCIYATLPSHHFSCEYYSRPLRSTISSNRSPCHNKQVSEPSFDSPSDFAVFFVASAVCDLSCLSTPSIWLQVDRRPSTRSINSPPRIVSVCGASRCGLVQQGLFKALEGKEKLASTLSDEQKDEIMEKAHSAILLSLGDEVLREVASEKTAPALWSKLETKYMTKSLTNLSTSSKDSTP</sequence>
<proteinExistence type="predicted"/>
<dbReference type="EMBL" id="CACSLK010001576">
    <property type="protein sequence ID" value="CAA0807939.1"/>
    <property type="molecule type" value="Genomic_DNA"/>
</dbReference>
<name>A0A9N7R2F6_STRHE</name>
<dbReference type="AlphaFoldDB" id="A0A9N7R2F6"/>
<organism evidence="1 2">
    <name type="scientific">Striga hermonthica</name>
    <name type="common">Purple witchweed</name>
    <name type="synonym">Buchnera hermonthica</name>
    <dbReference type="NCBI Taxonomy" id="68872"/>
    <lineage>
        <taxon>Eukaryota</taxon>
        <taxon>Viridiplantae</taxon>
        <taxon>Streptophyta</taxon>
        <taxon>Embryophyta</taxon>
        <taxon>Tracheophyta</taxon>
        <taxon>Spermatophyta</taxon>
        <taxon>Magnoliopsida</taxon>
        <taxon>eudicotyledons</taxon>
        <taxon>Gunneridae</taxon>
        <taxon>Pentapetalae</taxon>
        <taxon>asterids</taxon>
        <taxon>lamiids</taxon>
        <taxon>Lamiales</taxon>
        <taxon>Orobanchaceae</taxon>
        <taxon>Buchnereae</taxon>
        <taxon>Striga</taxon>
    </lineage>
</organism>
<dbReference type="Proteomes" id="UP001153555">
    <property type="component" value="Unassembled WGS sequence"/>
</dbReference>